<evidence type="ECO:0000259" key="1">
    <source>
        <dbReference type="Pfam" id="PF02368"/>
    </source>
</evidence>
<gene>
    <name evidence="2" type="ORF">H9S92_04315</name>
</gene>
<protein>
    <submittedName>
        <fullName evidence="2">Ig-like domain-containing protein</fullName>
    </submittedName>
</protein>
<dbReference type="PROSITE" id="PS51257">
    <property type="entry name" value="PROKAR_LIPOPROTEIN"/>
    <property type="match status" value="1"/>
</dbReference>
<dbReference type="SUPFAM" id="SSF49373">
    <property type="entry name" value="Invasin/intimin cell-adhesion fragments"/>
    <property type="match status" value="1"/>
</dbReference>
<organism evidence="2 3">
    <name type="scientific">Neolewinella lacunae</name>
    <dbReference type="NCBI Taxonomy" id="1517758"/>
    <lineage>
        <taxon>Bacteria</taxon>
        <taxon>Pseudomonadati</taxon>
        <taxon>Bacteroidota</taxon>
        <taxon>Saprospiria</taxon>
        <taxon>Saprospirales</taxon>
        <taxon>Lewinellaceae</taxon>
        <taxon>Neolewinella</taxon>
    </lineage>
</organism>
<dbReference type="Pfam" id="PF02368">
    <property type="entry name" value="Big_2"/>
    <property type="match status" value="1"/>
</dbReference>
<dbReference type="AlphaFoldDB" id="A0A923PHH3"/>
<dbReference type="Gene3D" id="2.60.120.430">
    <property type="entry name" value="Galactose-binding lectin"/>
    <property type="match status" value="4"/>
</dbReference>
<evidence type="ECO:0000313" key="2">
    <source>
        <dbReference type="EMBL" id="MBC6993374.1"/>
    </source>
</evidence>
<proteinExistence type="predicted"/>
<dbReference type="InterPro" id="IPR003343">
    <property type="entry name" value="Big_2"/>
</dbReference>
<dbReference type="InterPro" id="IPR008979">
    <property type="entry name" value="Galactose-bd-like_sf"/>
</dbReference>
<dbReference type="InterPro" id="IPR008964">
    <property type="entry name" value="Invasin/intimin_cell_adhesion"/>
</dbReference>
<dbReference type="Proteomes" id="UP000650081">
    <property type="component" value="Unassembled WGS sequence"/>
</dbReference>
<dbReference type="EMBL" id="JACSIT010000066">
    <property type="protein sequence ID" value="MBC6993374.1"/>
    <property type="molecule type" value="Genomic_DNA"/>
</dbReference>
<evidence type="ECO:0000313" key="3">
    <source>
        <dbReference type="Proteomes" id="UP000650081"/>
    </source>
</evidence>
<name>A0A923PHH3_9BACT</name>
<keyword evidence="3" id="KW-1185">Reference proteome</keyword>
<feature type="domain" description="BIG2" evidence="1">
    <location>
        <begin position="241"/>
        <end position="277"/>
    </location>
</feature>
<comment type="caution">
    <text evidence="2">The sequence shown here is derived from an EMBL/GenBank/DDBJ whole genome shotgun (WGS) entry which is preliminary data.</text>
</comment>
<sequence>MKKRFNQLRAALLFAALFFGMGCERELEELELATFPTNAEVFIDGFPGDLNYAAFGGSAVGAFDVDTEVKYAGTTSMKFAVPDFEDPAGAYAGGAFFLTGGRDLSGYNVLTFWARATQAANIDIVGIGNDLGGNNFQASVEGLAINTNWQKYYIPIPDPSKLTQERGMFFYSEGPENGRGYTFWIDEMKFEKLGTVVAVNSGIFNGENLTQTVETGATFRADGFAVFNLPTGINQRVNAAPSYFTYTSSNPSVASVDATGAVTVLDAGTATITATLGGEPAVGSLAITSTGDPILPSTPAPTPTVPSADVISIFSNAYTNVPVDFYNGFWQFSTTQSANVQVVPGDDIIRYSQLNFVGIQFTAPTIDARAVNRIHLDIWTPDPTALPATFKVLLVDLGPDGAFGGNDDVSHEVTITSPVLQTQQWVSIDLPLSAFPGLTSRANLAQIVLSGDLPNVFMDNLYLYNGDGGGSGGGSEPTMAAPTPTRPAANVISLFSDAYNDVPVDTWRTDWSAATFEDVNIAGNATKKYSMLDFVGIETVANQVDAADMSHLHLDVWSGDFTSFSIKLVDFGPDGGFGGGDDVEHQIDFATPAQGQWISYDIPLSDFTGLTTRSNIAQYILVGQPTGATTVFVDNIYFYRTGGGGNPTEPATAAPAPTRPAANVISLFSDAYTDVPVDTWRTDWSAATFEDVTVAGNAAKKYSMLDFVGIETVANQVDATDMTHLHLDAWSADFTSFSIKLVDFGADGGFGGGDDVEHQIDFPMPAQAQWVSYDIPLSDFTGLTTRANLAQYILVAQPSGGATVFVDNLYFYGSGGGGNPTSPVAAAPTPTTAAANVISLFSDAYTDVPVDTWRTDWSAAVLEDINVAGNATKKYSMLDFVGIETVANQVDATAMTHFRIDVWSADFTTFGIKLVDFGPDGAFGGGDDVEHQVNFTTPAQRQWISYDIPLSDFTGLTRRANIAQYILVGQPTGATTIFVDNVYFRN</sequence>
<dbReference type="Gene3D" id="2.60.40.1080">
    <property type="match status" value="1"/>
</dbReference>
<accession>A0A923PHH3</accession>
<reference evidence="2" key="1">
    <citation type="submission" date="2020-08" db="EMBL/GenBank/DDBJ databases">
        <title>Lewinella bacteria from marine environments.</title>
        <authorList>
            <person name="Zhong Y."/>
        </authorList>
    </citation>
    <scope>NUCLEOTIDE SEQUENCE</scope>
    <source>
        <strain evidence="2">KCTC 42187</strain>
    </source>
</reference>
<dbReference type="SUPFAM" id="SSF49785">
    <property type="entry name" value="Galactose-binding domain-like"/>
    <property type="match status" value="3"/>
</dbReference>
<dbReference type="RefSeq" id="WP_187465488.1">
    <property type="nucleotide sequence ID" value="NZ_JACSIT010000066.1"/>
</dbReference>